<evidence type="ECO:0000313" key="3">
    <source>
        <dbReference type="Proteomes" id="UP000460715"/>
    </source>
</evidence>
<proteinExistence type="predicted"/>
<keyword evidence="3" id="KW-1185">Reference proteome</keyword>
<dbReference type="OrthoDB" id="9794566at2"/>
<dbReference type="AlphaFoldDB" id="A0A845B7X8"/>
<keyword evidence="2" id="KW-0808">Transferase</keyword>
<dbReference type="Proteomes" id="UP000460715">
    <property type="component" value="Unassembled WGS sequence"/>
</dbReference>
<gene>
    <name evidence="2" type="ORF">E0493_03155</name>
</gene>
<dbReference type="Pfam" id="PF00583">
    <property type="entry name" value="Acetyltransf_1"/>
    <property type="match status" value="1"/>
</dbReference>
<organism evidence="2 3">
    <name type="scientific">Teichococcus coralli</name>
    <dbReference type="NCBI Taxonomy" id="2545983"/>
    <lineage>
        <taxon>Bacteria</taxon>
        <taxon>Pseudomonadati</taxon>
        <taxon>Pseudomonadota</taxon>
        <taxon>Alphaproteobacteria</taxon>
        <taxon>Acetobacterales</taxon>
        <taxon>Roseomonadaceae</taxon>
        <taxon>Roseomonas</taxon>
    </lineage>
</organism>
<evidence type="ECO:0000313" key="2">
    <source>
        <dbReference type="EMBL" id="MXP62350.1"/>
    </source>
</evidence>
<feature type="domain" description="N-acetyltransferase" evidence="1">
    <location>
        <begin position="3"/>
        <end position="157"/>
    </location>
</feature>
<name>A0A845B7X8_9PROT</name>
<sequence length="157" mass="17205">MRLTLRAATAADRAALLEQFLGLNLYEQPLSGDRRTDLAGAAEALGEAERRVAGQGGHALVAEVDGAVIGHLFLSFERQGPCIAEEEHGHVAEFFVREGWRGHGVGRALLREAERLARLRGVKRLMIGVLAGNHRAEALYRRQGYAPYATELVKPLR</sequence>
<accession>A0A845B7X8</accession>
<dbReference type="PANTHER" id="PTHR43617">
    <property type="entry name" value="L-AMINO ACID N-ACETYLTRANSFERASE"/>
    <property type="match status" value="1"/>
</dbReference>
<dbReference type="Gene3D" id="3.40.630.30">
    <property type="match status" value="1"/>
</dbReference>
<protein>
    <submittedName>
        <fullName evidence="2">GNAT family N-acetyltransferase</fullName>
    </submittedName>
</protein>
<dbReference type="PROSITE" id="PS51186">
    <property type="entry name" value="GNAT"/>
    <property type="match status" value="1"/>
</dbReference>
<dbReference type="EMBL" id="SNVJ01000002">
    <property type="protein sequence ID" value="MXP62350.1"/>
    <property type="molecule type" value="Genomic_DNA"/>
</dbReference>
<evidence type="ECO:0000259" key="1">
    <source>
        <dbReference type="PROSITE" id="PS51186"/>
    </source>
</evidence>
<dbReference type="SUPFAM" id="SSF55729">
    <property type="entry name" value="Acyl-CoA N-acyltransferases (Nat)"/>
    <property type="match status" value="1"/>
</dbReference>
<reference evidence="2 3" key="1">
    <citation type="submission" date="2019-03" db="EMBL/GenBank/DDBJ databases">
        <title>Roseomonas sp. a novel Roseomonas species isolated from Sea whip Gorgonian.</title>
        <authorList>
            <person name="Li F."/>
            <person name="Pan X."/>
            <person name="Huang S."/>
            <person name="Li Z."/>
            <person name="Meng B."/>
        </authorList>
    </citation>
    <scope>NUCLEOTIDE SEQUENCE [LARGE SCALE GENOMIC DNA]</scope>
    <source>
        <strain evidence="2 3">M0104</strain>
    </source>
</reference>
<dbReference type="InterPro" id="IPR050276">
    <property type="entry name" value="MshD_Acetyltransferase"/>
</dbReference>
<dbReference type="RefSeq" id="WP_160935460.1">
    <property type="nucleotide sequence ID" value="NZ_SNVJ01000002.1"/>
</dbReference>
<dbReference type="CDD" id="cd04301">
    <property type="entry name" value="NAT_SF"/>
    <property type="match status" value="1"/>
</dbReference>
<dbReference type="InterPro" id="IPR016181">
    <property type="entry name" value="Acyl_CoA_acyltransferase"/>
</dbReference>
<dbReference type="InterPro" id="IPR000182">
    <property type="entry name" value="GNAT_dom"/>
</dbReference>
<comment type="caution">
    <text evidence="2">The sequence shown here is derived from an EMBL/GenBank/DDBJ whole genome shotgun (WGS) entry which is preliminary data.</text>
</comment>
<dbReference type="GO" id="GO:0016747">
    <property type="term" value="F:acyltransferase activity, transferring groups other than amino-acyl groups"/>
    <property type="evidence" value="ECO:0007669"/>
    <property type="project" value="InterPro"/>
</dbReference>